<feature type="chain" id="PRO_5043564306" description="Six-hairpin glycosidase" evidence="1">
    <location>
        <begin position="21"/>
        <end position="547"/>
    </location>
</feature>
<evidence type="ECO:0000313" key="2">
    <source>
        <dbReference type="EMBL" id="KAK6539176.1"/>
    </source>
</evidence>
<proteinExistence type="predicted"/>
<dbReference type="Gene3D" id="1.50.10.20">
    <property type="match status" value="1"/>
</dbReference>
<dbReference type="GO" id="GO:0005975">
    <property type="term" value="P:carbohydrate metabolic process"/>
    <property type="evidence" value="ECO:0007669"/>
    <property type="project" value="InterPro"/>
</dbReference>
<keyword evidence="3" id="KW-1185">Reference proteome</keyword>
<dbReference type="EMBL" id="JAVHJO010000006">
    <property type="protein sequence ID" value="KAK6539176.1"/>
    <property type="molecule type" value="Genomic_DNA"/>
</dbReference>
<reference evidence="2 3" key="1">
    <citation type="submission" date="2019-10" db="EMBL/GenBank/DDBJ databases">
        <authorList>
            <person name="Palmer J.M."/>
        </authorList>
    </citation>
    <scope>NUCLEOTIDE SEQUENCE [LARGE SCALE GENOMIC DNA]</scope>
    <source>
        <strain evidence="2 3">TWF694</strain>
    </source>
</reference>
<dbReference type="Proteomes" id="UP001365542">
    <property type="component" value="Unassembled WGS sequence"/>
</dbReference>
<accession>A0AAV9XB23</accession>
<feature type="signal peptide" evidence="1">
    <location>
        <begin position="1"/>
        <end position="20"/>
    </location>
</feature>
<name>A0AAV9XB23_9PEZI</name>
<sequence>MHLFSLLAILTTATAPGVLCSQHASNPQLLFSPTTAPHRRSGITLNSTHVPLPLRYLLDSFENLQYTFFSPSTGSYPNAIDWTAAVTQTHVVSSLNSILLSPLPKNETQNIINIYFPDVISFYRNQNVGELRFQAFDDMLWVVLGWLAAVRFLDAYRYILPGEYDLVFYEYRRKFALRAREFYEYAEAGWDELFCGGGCIWNPNLKPYKNAITNELFISASVQMYTTFPPEYNIDPGRSRERDTDDDDGREIAYLQNAAKAYKWFKGSNFTNDAGLVVDGFHISSYWKRKCDERDEQTYTYNQGVVLSGLRALWEMTGKKEYLEDGYGIVEAVMGSGGKKGELVRDGILEEHCDIFGWCNQDGQAFKGIFFHHLTAFCSPHPYTRTWKSAEEVPVPGLDAHLDRCKDFFTFVFRNSEAAWKTRHHESSVFGMWWSAPEFEKNSEFNSKLQDGSIQLMRDPEAVDTINDRRGSDWKIGATEAELRLGEANKVDWEGNKKPETLLHSMRGGDLNDRFLGRTVETQTGGVGVMRAAWEMGIMFYSKVAPV</sequence>
<evidence type="ECO:0000256" key="1">
    <source>
        <dbReference type="SAM" id="SignalP"/>
    </source>
</evidence>
<protein>
    <recommendedName>
        <fullName evidence="4">Six-hairpin glycosidase</fullName>
    </recommendedName>
</protein>
<dbReference type="InterPro" id="IPR008928">
    <property type="entry name" value="6-hairpin_glycosidase_sf"/>
</dbReference>
<evidence type="ECO:0000313" key="3">
    <source>
        <dbReference type="Proteomes" id="UP001365542"/>
    </source>
</evidence>
<dbReference type="AlphaFoldDB" id="A0AAV9XB23"/>
<gene>
    <name evidence="2" type="ORF">TWF694_009420</name>
</gene>
<dbReference type="SUPFAM" id="SSF48208">
    <property type="entry name" value="Six-hairpin glycosidases"/>
    <property type="match status" value="1"/>
</dbReference>
<dbReference type="PANTHER" id="PTHR47791:SF2">
    <property type="entry name" value="ENDO MANNANASE, GH76 FAMILY (EUROFUNG)"/>
    <property type="match status" value="1"/>
</dbReference>
<dbReference type="Pfam" id="PF03663">
    <property type="entry name" value="Glyco_hydro_76"/>
    <property type="match status" value="1"/>
</dbReference>
<dbReference type="PANTHER" id="PTHR47791">
    <property type="entry name" value="MEIOTICALLY UP-REGULATED GENE 191 PROTEIN"/>
    <property type="match status" value="1"/>
</dbReference>
<dbReference type="InterPro" id="IPR053169">
    <property type="entry name" value="MUG_Protein"/>
</dbReference>
<evidence type="ECO:0008006" key="4">
    <source>
        <dbReference type="Google" id="ProtNLM"/>
    </source>
</evidence>
<organism evidence="2 3">
    <name type="scientific">Orbilia ellipsospora</name>
    <dbReference type="NCBI Taxonomy" id="2528407"/>
    <lineage>
        <taxon>Eukaryota</taxon>
        <taxon>Fungi</taxon>
        <taxon>Dikarya</taxon>
        <taxon>Ascomycota</taxon>
        <taxon>Pezizomycotina</taxon>
        <taxon>Orbiliomycetes</taxon>
        <taxon>Orbiliales</taxon>
        <taxon>Orbiliaceae</taxon>
        <taxon>Orbilia</taxon>
    </lineage>
</organism>
<dbReference type="InterPro" id="IPR005198">
    <property type="entry name" value="Glyco_hydro_76"/>
</dbReference>
<keyword evidence="1" id="KW-0732">Signal</keyword>
<comment type="caution">
    <text evidence="2">The sequence shown here is derived from an EMBL/GenBank/DDBJ whole genome shotgun (WGS) entry which is preliminary data.</text>
</comment>